<sequence>MSTIRVAWGTGTGPTEMSSYDAALADANLHNYNLVAVSSVIPAGATVEAVGTAPDLGPAGERLTVVQARATGVGPGRVSAALGWSTSEADPTTDGGSDDENGPGLFYEAADETDPEDVAERVRTGLAAGRELREWEFTDERIETADVRAESGTFATAVVVAVYGESEPIC</sequence>
<evidence type="ECO:0000256" key="4">
    <source>
        <dbReference type="ARBA" id="ARBA00022793"/>
    </source>
</evidence>
<comment type="catalytic activity">
    <reaction evidence="7">
        <text>L-arginine + H(+) = agmatine + CO2</text>
        <dbReference type="Rhea" id="RHEA:17641"/>
        <dbReference type="ChEBI" id="CHEBI:15378"/>
        <dbReference type="ChEBI" id="CHEBI:16526"/>
        <dbReference type="ChEBI" id="CHEBI:32682"/>
        <dbReference type="ChEBI" id="CHEBI:58145"/>
        <dbReference type="EC" id="4.1.1.19"/>
    </reaction>
</comment>
<organism evidence="9 10">
    <name type="scientific">Halorussus limi</name>
    <dbReference type="NCBI Taxonomy" id="2938695"/>
    <lineage>
        <taxon>Archaea</taxon>
        <taxon>Methanobacteriati</taxon>
        <taxon>Methanobacteriota</taxon>
        <taxon>Stenosarchaea group</taxon>
        <taxon>Halobacteria</taxon>
        <taxon>Halobacteriales</taxon>
        <taxon>Haladaptataceae</taxon>
        <taxon>Halorussus</taxon>
    </lineage>
</organism>
<proteinExistence type="inferred from homology"/>
<dbReference type="Pfam" id="PF01862">
    <property type="entry name" value="PvlArgDC"/>
    <property type="match status" value="1"/>
</dbReference>
<dbReference type="EC" id="4.1.1.19" evidence="3"/>
<dbReference type="PANTHER" id="PTHR40438:SF1">
    <property type="entry name" value="PYRUVOYL-DEPENDENT ARGININE DECARBOXYLASE"/>
    <property type="match status" value="1"/>
</dbReference>
<dbReference type="InterPro" id="IPR016104">
    <property type="entry name" value="Pyr-dep_his/arg-deCO2ase"/>
</dbReference>
<dbReference type="SFLD" id="SFLDS00055">
    <property type="entry name" value="Pyruvoyl-Dependent_Histidine/A"/>
    <property type="match status" value="1"/>
</dbReference>
<evidence type="ECO:0000256" key="2">
    <source>
        <dbReference type="ARBA" id="ARBA00007412"/>
    </source>
</evidence>
<evidence type="ECO:0000313" key="10">
    <source>
        <dbReference type="Proteomes" id="UP000830729"/>
    </source>
</evidence>
<dbReference type="Proteomes" id="UP000830729">
    <property type="component" value="Chromosome"/>
</dbReference>
<name>A0A8U0HXK0_9EURY</name>
<comment type="cofactor">
    <cofactor evidence="1">
        <name>pyruvate</name>
        <dbReference type="ChEBI" id="CHEBI:15361"/>
    </cofactor>
</comment>
<keyword evidence="10" id="KW-1185">Reference proteome</keyword>
<dbReference type="RefSeq" id="WP_248651327.1">
    <property type="nucleotide sequence ID" value="NZ_CP096659.1"/>
</dbReference>
<comment type="similarity">
    <text evidence="2">Belongs to the PdaD family.</text>
</comment>
<dbReference type="GeneID" id="72184384"/>
<evidence type="ECO:0000256" key="5">
    <source>
        <dbReference type="ARBA" id="ARBA00023239"/>
    </source>
</evidence>
<evidence type="ECO:0000256" key="6">
    <source>
        <dbReference type="ARBA" id="ARBA00023317"/>
    </source>
</evidence>
<evidence type="ECO:0000256" key="8">
    <source>
        <dbReference type="SAM" id="MobiDB-lite"/>
    </source>
</evidence>
<dbReference type="InterPro" id="IPR016105">
    <property type="entry name" value="Pyr-dep_his/arg-deCO2ase_sand"/>
</dbReference>
<evidence type="ECO:0000256" key="3">
    <source>
        <dbReference type="ARBA" id="ARBA00012426"/>
    </source>
</evidence>
<evidence type="ECO:0000313" key="9">
    <source>
        <dbReference type="EMBL" id="UPV75284.1"/>
    </source>
</evidence>
<dbReference type="AlphaFoldDB" id="A0A8U0HXK0"/>
<dbReference type="Gene3D" id="3.50.20.10">
    <property type="entry name" value="Pyruvoyl-Dependent Histidine Decarboxylase, subunit B"/>
    <property type="match status" value="1"/>
</dbReference>
<evidence type="ECO:0000256" key="7">
    <source>
        <dbReference type="ARBA" id="ARBA00049309"/>
    </source>
</evidence>
<evidence type="ECO:0000256" key="1">
    <source>
        <dbReference type="ARBA" id="ARBA00001928"/>
    </source>
</evidence>
<dbReference type="InterPro" id="IPR002724">
    <property type="entry name" value="Pyruvoyl-dep_arg_deCO2ase"/>
</dbReference>
<feature type="region of interest" description="Disordered" evidence="8">
    <location>
        <begin position="84"/>
        <end position="115"/>
    </location>
</feature>
<keyword evidence="5" id="KW-0456">Lyase</keyword>
<dbReference type="SFLD" id="SFLDG01170">
    <property type="entry name" value="Pyruvoyl-dependent_arginine_de"/>
    <property type="match status" value="1"/>
</dbReference>
<accession>A0A8U0HXK0</accession>
<reference evidence="9 10" key="1">
    <citation type="submission" date="2022-04" db="EMBL/GenBank/DDBJ databases">
        <title>Diverse halophilic archaea isolated from saline environments.</title>
        <authorList>
            <person name="Cui H.-L."/>
        </authorList>
    </citation>
    <scope>NUCLEOTIDE SEQUENCE [LARGE SCALE GENOMIC DNA]</scope>
    <source>
        <strain evidence="9 10">XZYJT49</strain>
    </source>
</reference>
<dbReference type="KEGG" id="halx:M0R89_04255"/>
<keyword evidence="6" id="KW-0670">Pyruvate</keyword>
<dbReference type="PANTHER" id="PTHR40438">
    <property type="entry name" value="PYRUVOYL-DEPENDENT ARGININE DECARBOXYLASE"/>
    <property type="match status" value="1"/>
</dbReference>
<gene>
    <name evidence="9" type="ORF">M0R89_04255</name>
</gene>
<dbReference type="EMBL" id="CP096659">
    <property type="protein sequence ID" value="UPV75284.1"/>
    <property type="molecule type" value="Genomic_DNA"/>
</dbReference>
<protein>
    <recommendedName>
        <fullName evidence="3">arginine decarboxylase</fullName>
        <ecNumber evidence="3">4.1.1.19</ecNumber>
    </recommendedName>
</protein>
<dbReference type="GO" id="GO:0008792">
    <property type="term" value="F:arginine decarboxylase activity"/>
    <property type="evidence" value="ECO:0007669"/>
    <property type="project" value="UniProtKB-EC"/>
</dbReference>
<dbReference type="GO" id="GO:0006527">
    <property type="term" value="P:L-arginine catabolic process"/>
    <property type="evidence" value="ECO:0007669"/>
    <property type="project" value="InterPro"/>
</dbReference>
<dbReference type="SUPFAM" id="SSF56271">
    <property type="entry name" value="Pyruvoyl-dependent histidine and arginine decarboxylases"/>
    <property type="match status" value="1"/>
</dbReference>
<keyword evidence="4" id="KW-0210">Decarboxylase</keyword>